<sequence>MSEKSASPQASDLSTPSIKRDLSTTKLVDIKGGKQDQFKKAERTNNSPHLYLNDAASPHMYLNVDTTSLSSAQQHASSIHSLPLSQHCASDFAPPIDSLPPSADKKSVKAWPAMRSTKNVHRSESVTLTTERNHKPKHHQHRHHHCSSRKRHHSCHRRHSYQPRSNSNEGQHNQTTQSSPKVIIANSTTDASQQPVLVYRRILNNKGQTISLPLDANGESIVLENQQKPLVVYRDPSVQPNTEISANSSRKKQKGNIPLQSVENKIVSRRAASQNEAQVESYPPVICTEPYSNIINSCGVQEIERIYFEDDCCTPSSFVDCTSNSCIPQPCDPFVCLPQQQQQQILLCTEPATSNCNLVQQVSCSPSPQQQQYVYVDSSPSTIISQVPACNPISTTTQSQAYLCVPQTSSSSPTQILIQQQPQATTQSFQIIQTPQVQTGQILTVTPAAPALANIQPQIIQTIQTPTQALAASPQILYQRSYDPTVLQLQSQQVSIANSPVATLSQPCYIPQQRVTVGPRLFQNALARTVSDRTGVPVCFPPGTNVPADISAILSPGRRLASTANGLSNDDLPASKSMPIRSMTANGLLIPFKPSKMTSSTNRDLFSGSGSYPLGARNLDHIRQQIQQRARFLADFKQNNLSRLPPIRTNFANPTVPSRAPFSSDVLLPSSLPVTNMPTSAPLLTSNSQPLSSRSTLPVPPPLINSQTPYARGDIFGSSNSSSSSRSSASSTSPISRTRTPASGLSYARASLPSSRPGSTSSGPFTPYQSLRP</sequence>
<proteinExistence type="predicted"/>
<feature type="compositionally biased region" description="Polar residues" evidence="1">
    <location>
        <begin position="679"/>
        <end position="696"/>
    </location>
</feature>
<feature type="compositionally biased region" description="Polar residues" evidence="1">
    <location>
        <begin position="162"/>
        <end position="180"/>
    </location>
</feature>
<feature type="compositionally biased region" description="Polar residues" evidence="1">
    <location>
        <begin position="238"/>
        <end position="248"/>
    </location>
</feature>
<feature type="region of interest" description="Disordered" evidence="1">
    <location>
        <begin position="1"/>
        <end position="49"/>
    </location>
</feature>
<dbReference type="Proteomes" id="UP000663852">
    <property type="component" value="Unassembled WGS sequence"/>
</dbReference>
<dbReference type="EMBL" id="CAJNOR010000473">
    <property type="protein sequence ID" value="CAF0924940.1"/>
    <property type="molecule type" value="Genomic_DNA"/>
</dbReference>
<feature type="compositionally biased region" description="Basic and acidic residues" evidence="1">
    <location>
        <begin position="18"/>
        <end position="43"/>
    </location>
</feature>
<organism evidence="3 5">
    <name type="scientific">Adineta ricciae</name>
    <name type="common">Rotifer</name>
    <dbReference type="NCBI Taxonomy" id="249248"/>
    <lineage>
        <taxon>Eukaryota</taxon>
        <taxon>Metazoa</taxon>
        <taxon>Spiralia</taxon>
        <taxon>Gnathifera</taxon>
        <taxon>Rotifera</taxon>
        <taxon>Eurotatoria</taxon>
        <taxon>Bdelloidea</taxon>
        <taxon>Adinetida</taxon>
        <taxon>Adinetidae</taxon>
        <taxon>Adineta</taxon>
    </lineage>
</organism>
<keyword evidence="4" id="KW-1185">Reference proteome</keyword>
<evidence type="ECO:0000313" key="3">
    <source>
        <dbReference type="EMBL" id="CAF0929560.1"/>
    </source>
</evidence>
<dbReference type="EMBL" id="CAJNOJ010000040">
    <property type="protein sequence ID" value="CAF0929560.1"/>
    <property type="molecule type" value="Genomic_DNA"/>
</dbReference>
<protein>
    <submittedName>
        <fullName evidence="3">Uncharacterized protein</fullName>
    </submittedName>
</protein>
<evidence type="ECO:0000313" key="4">
    <source>
        <dbReference type="Proteomes" id="UP000663828"/>
    </source>
</evidence>
<dbReference type="Proteomes" id="UP000663828">
    <property type="component" value="Unassembled WGS sequence"/>
</dbReference>
<feature type="compositionally biased region" description="Low complexity" evidence="1">
    <location>
        <begin position="718"/>
        <end position="743"/>
    </location>
</feature>
<accession>A0A814BMM1</accession>
<comment type="caution">
    <text evidence="3">The sequence shown here is derived from an EMBL/GenBank/DDBJ whole genome shotgun (WGS) entry which is preliminary data.</text>
</comment>
<evidence type="ECO:0000313" key="5">
    <source>
        <dbReference type="Proteomes" id="UP000663852"/>
    </source>
</evidence>
<feature type="region of interest" description="Disordered" evidence="1">
    <location>
        <begin position="235"/>
        <end position="259"/>
    </location>
</feature>
<evidence type="ECO:0000256" key="1">
    <source>
        <dbReference type="SAM" id="MobiDB-lite"/>
    </source>
</evidence>
<reference evidence="3" key="1">
    <citation type="submission" date="2021-02" db="EMBL/GenBank/DDBJ databases">
        <authorList>
            <person name="Nowell W R."/>
        </authorList>
    </citation>
    <scope>NUCLEOTIDE SEQUENCE</scope>
</reference>
<dbReference type="OrthoDB" id="10047750at2759"/>
<feature type="compositionally biased region" description="Basic residues" evidence="1">
    <location>
        <begin position="134"/>
        <end position="161"/>
    </location>
</feature>
<dbReference type="AlphaFoldDB" id="A0A814BMM1"/>
<feature type="compositionally biased region" description="Polar residues" evidence="1">
    <location>
        <begin position="1"/>
        <end position="17"/>
    </location>
</feature>
<feature type="region of interest" description="Disordered" evidence="1">
    <location>
        <begin position="110"/>
        <end position="180"/>
    </location>
</feature>
<gene>
    <name evidence="3" type="ORF">EDS130_LOCUS11221</name>
    <name evidence="2" type="ORF">XAT740_LOCUS9248</name>
</gene>
<name>A0A814BMM1_ADIRI</name>
<feature type="compositionally biased region" description="Low complexity" evidence="1">
    <location>
        <begin position="751"/>
        <end position="767"/>
    </location>
</feature>
<feature type="region of interest" description="Disordered" evidence="1">
    <location>
        <begin position="679"/>
        <end position="773"/>
    </location>
</feature>
<evidence type="ECO:0000313" key="2">
    <source>
        <dbReference type="EMBL" id="CAF0924940.1"/>
    </source>
</evidence>